<dbReference type="EMBL" id="VNIQ01000007">
    <property type="protein sequence ID" value="TYQ01602.1"/>
    <property type="molecule type" value="Genomic_DNA"/>
</dbReference>
<sequence>MRILIATASKHGSTAEIGEQLGRAITSGLRARNIEPQVDVKKAHDVDTVEGYDAVVLGSAIYLGKWLKDATRLMDRDLDALQKRPVWLFSSGPITPGDNADNLKWINTPWAVEHHMFGGKLDPSVLSFTERIATRAAKATEGDFRSPDDIAAWADSICSTLAAHPDR</sequence>
<gene>
    <name evidence="2" type="ORF">FNL38_10717</name>
</gene>
<dbReference type="SUPFAM" id="SSF52218">
    <property type="entry name" value="Flavoproteins"/>
    <property type="match status" value="1"/>
</dbReference>
<dbReference type="InterPro" id="IPR052200">
    <property type="entry name" value="Protoporphyrinogen_IX_DH"/>
</dbReference>
<dbReference type="InterPro" id="IPR029039">
    <property type="entry name" value="Flavoprotein-like_sf"/>
</dbReference>
<feature type="domain" description="Flavodoxin" evidence="1">
    <location>
        <begin position="4"/>
        <end position="143"/>
    </location>
</feature>
<dbReference type="Gene3D" id="3.40.50.360">
    <property type="match status" value="1"/>
</dbReference>
<dbReference type="GO" id="GO:0006783">
    <property type="term" value="P:heme biosynthetic process"/>
    <property type="evidence" value="ECO:0007669"/>
    <property type="project" value="TreeGrafter"/>
</dbReference>
<dbReference type="AlphaFoldDB" id="A0A652YJQ6"/>
<dbReference type="PANTHER" id="PTHR38030">
    <property type="entry name" value="PROTOPORPHYRINOGEN IX DEHYDROGENASE [MENAQUINONE]"/>
    <property type="match status" value="1"/>
</dbReference>
<organism evidence="2">
    <name type="scientific">Nocardia globerula</name>
    <dbReference type="NCBI Taxonomy" id="1818"/>
    <lineage>
        <taxon>Bacteria</taxon>
        <taxon>Bacillati</taxon>
        <taxon>Actinomycetota</taxon>
        <taxon>Actinomycetes</taxon>
        <taxon>Mycobacteriales</taxon>
        <taxon>Nocardiaceae</taxon>
        <taxon>Nocardia</taxon>
    </lineage>
</organism>
<dbReference type="GO" id="GO:0010181">
    <property type="term" value="F:FMN binding"/>
    <property type="evidence" value="ECO:0007669"/>
    <property type="project" value="TreeGrafter"/>
</dbReference>
<evidence type="ECO:0000313" key="2">
    <source>
        <dbReference type="EMBL" id="TYQ01602.1"/>
    </source>
</evidence>
<proteinExistence type="predicted"/>
<dbReference type="PANTHER" id="PTHR38030:SF2">
    <property type="entry name" value="PROTOPORPHYRINOGEN IX DEHYDROGENASE [QUINONE]"/>
    <property type="match status" value="1"/>
</dbReference>
<accession>A0A652YJQ6</accession>
<reference evidence="2" key="1">
    <citation type="submission" date="2019-07" db="EMBL/GenBank/DDBJ databases">
        <title>Genomic Encyclopedia of Type Strains, Phase IV (KMG-IV): sequencing the most valuable type-strain genomes for metagenomic binning, comparative biology and taxonomic classification.</title>
        <authorList>
            <person name="Goeker M."/>
        </authorList>
    </citation>
    <scope>NUCLEOTIDE SEQUENCE</scope>
    <source>
        <strain evidence="2">DSM 44596</strain>
    </source>
</reference>
<comment type="caution">
    <text evidence="2">The sequence shown here is derived from an EMBL/GenBank/DDBJ whole genome shotgun (WGS) entry which is preliminary data.</text>
</comment>
<dbReference type="GO" id="GO:0070819">
    <property type="term" value="F:menaquinone-dependent protoporphyrinogen oxidase activity"/>
    <property type="evidence" value="ECO:0007669"/>
    <property type="project" value="TreeGrafter"/>
</dbReference>
<name>A0A652YJQ6_NOCGL</name>
<dbReference type="Pfam" id="PF12724">
    <property type="entry name" value="Flavodoxin_5"/>
    <property type="match status" value="1"/>
</dbReference>
<dbReference type="InterPro" id="IPR026816">
    <property type="entry name" value="Flavodoxin_dom"/>
</dbReference>
<evidence type="ECO:0000259" key="1">
    <source>
        <dbReference type="Pfam" id="PF12724"/>
    </source>
</evidence>
<protein>
    <submittedName>
        <fullName evidence="2">Menaquinone-dependent protoporphyrinogen oxidase</fullName>
    </submittedName>
</protein>